<evidence type="ECO:0000313" key="2">
    <source>
        <dbReference type="EMBL" id="MDT4509766.1"/>
    </source>
</evidence>
<name>A0A5M6A0C6_9BACE</name>
<dbReference type="RefSeq" id="WP_149950802.1">
    <property type="nucleotide sequence ID" value="NZ_JAVSNH010000001.1"/>
</dbReference>
<dbReference type="EMBL" id="JAVSNH010000001">
    <property type="protein sequence ID" value="MDT4509766.1"/>
    <property type="molecule type" value="Genomic_DNA"/>
</dbReference>
<reference evidence="1 3" key="1">
    <citation type="journal article" date="2019" name="Nat. Med.">
        <title>A library of human gut bacterial isolates paired with longitudinal multiomics data enables mechanistic microbiome research.</title>
        <authorList>
            <person name="Poyet M."/>
            <person name="Groussin M."/>
            <person name="Gibbons S.M."/>
            <person name="Avila-Pacheco J."/>
            <person name="Jiang X."/>
            <person name="Kearney S.M."/>
            <person name="Perrotta A.R."/>
            <person name="Berdy B."/>
            <person name="Zhao S."/>
            <person name="Lieberman T.D."/>
            <person name="Swanson P.K."/>
            <person name="Smith M."/>
            <person name="Roesemann S."/>
            <person name="Alexander J.E."/>
            <person name="Rich S.A."/>
            <person name="Livny J."/>
            <person name="Vlamakis H."/>
            <person name="Clish C."/>
            <person name="Bullock K."/>
            <person name="Deik A."/>
            <person name="Scott J."/>
            <person name="Pierce K.A."/>
            <person name="Xavier R.J."/>
            <person name="Alm E.J."/>
        </authorList>
    </citation>
    <scope>NUCLEOTIDE SEQUENCE [LARGE SCALE GENOMIC DNA]</scope>
    <source>
        <strain evidence="1 3">BIOML-A7</strain>
    </source>
</reference>
<sequence length="125" mass="14855">MMHAYRAYQETPSFYKGSNLNGEIEAWYAQYLYTSRLPEYPGSKWEERDNTNPLRRKIRDIAQIVDSKGNLRNDVNLYDLEFKILNEIVPTFHQNGYPADEYPFDYDRQGLENFTNLRTLTVNCL</sequence>
<dbReference type="Proteomes" id="UP000325055">
    <property type="component" value="Unassembled WGS sequence"/>
</dbReference>
<accession>A0A5M6A0C6</accession>
<organism evidence="1 3">
    <name type="scientific">Bacteroides cellulosilyticus</name>
    <dbReference type="NCBI Taxonomy" id="246787"/>
    <lineage>
        <taxon>Bacteria</taxon>
        <taxon>Pseudomonadati</taxon>
        <taxon>Bacteroidota</taxon>
        <taxon>Bacteroidia</taxon>
        <taxon>Bacteroidales</taxon>
        <taxon>Bacteroidaceae</taxon>
        <taxon>Bacteroides</taxon>
    </lineage>
</organism>
<proteinExistence type="predicted"/>
<dbReference type="AlphaFoldDB" id="A0A5M6A0C6"/>
<dbReference type="Proteomes" id="UP001266995">
    <property type="component" value="Unassembled WGS sequence"/>
</dbReference>
<reference evidence="2" key="2">
    <citation type="submission" date="2023-08" db="EMBL/GenBank/DDBJ databases">
        <title>Reintroducing virulent viruses to syntetic microbiomes.</title>
        <authorList>
            <person name="Wilde J."/>
            <person name="Boyes R."/>
            <person name="Robinson A.V."/>
            <person name="Daisley B.A."/>
            <person name="Allen-Vercoe E."/>
        </authorList>
    </citation>
    <scope>NUCLEOTIDE SEQUENCE</scope>
    <source>
        <strain evidence="2">225I_12FAA</strain>
    </source>
</reference>
<comment type="caution">
    <text evidence="1">The sequence shown here is derived from an EMBL/GenBank/DDBJ whole genome shotgun (WGS) entry which is preliminary data.</text>
</comment>
<dbReference type="EMBL" id="VVYW01000068">
    <property type="protein sequence ID" value="KAA5401412.1"/>
    <property type="molecule type" value="Genomic_DNA"/>
</dbReference>
<evidence type="ECO:0000313" key="3">
    <source>
        <dbReference type="Proteomes" id="UP000325055"/>
    </source>
</evidence>
<protein>
    <submittedName>
        <fullName evidence="1">Uncharacterized protein</fullName>
    </submittedName>
</protein>
<evidence type="ECO:0000313" key="1">
    <source>
        <dbReference type="EMBL" id="KAA5401412.1"/>
    </source>
</evidence>
<gene>
    <name evidence="1" type="ORF">F2Y86_27825</name>
    <name evidence="2" type="ORF">RO785_02080</name>
</gene>